<keyword evidence="1" id="KW-0472">Membrane</keyword>
<keyword evidence="1" id="KW-1133">Transmembrane helix</keyword>
<dbReference type="EMBL" id="SIRS01000002">
    <property type="protein sequence ID" value="TBN17608.1"/>
    <property type="molecule type" value="Genomic_DNA"/>
</dbReference>
<reference evidence="2 3" key="1">
    <citation type="journal article" date="2015" name="Int. J. Syst. Evol. Microbiol.">
        <title>Hyunsoonleella pacifica sp. nov., isolated from seawater of South Pacific Gyre.</title>
        <authorList>
            <person name="Gao X."/>
            <person name="Zhang Z."/>
            <person name="Dai X."/>
            <person name="Zhang X.H."/>
        </authorList>
    </citation>
    <scope>NUCLEOTIDE SEQUENCE [LARGE SCALE GENOMIC DNA]</scope>
    <source>
        <strain evidence="2 3">SW033</strain>
    </source>
</reference>
<dbReference type="Proteomes" id="UP000292372">
    <property type="component" value="Unassembled WGS sequence"/>
</dbReference>
<protein>
    <submittedName>
        <fullName evidence="2">Uncharacterized protein</fullName>
    </submittedName>
</protein>
<dbReference type="AlphaFoldDB" id="A0A4V2JB69"/>
<gene>
    <name evidence="2" type="ORF">EYD46_04645</name>
</gene>
<keyword evidence="3" id="KW-1185">Reference proteome</keyword>
<dbReference type="RefSeq" id="WP_165454339.1">
    <property type="nucleotide sequence ID" value="NZ_SIRS01000002.1"/>
</dbReference>
<sequence length="165" mass="19092">MFGYMGFGMQVHVYKKRARKPFSKRSKIVAFVPLHTNFRVFKLRKRASENLKINGIVLILAVLISLFLIFSFVNTVKRYTASHYLEVQTKVQESDLVAFNFLINSGISRLKQDNAIGAYSEFKLAYQINSNNKELFQLLTETLSTLCTDDVKYCDELDDLLNQQF</sequence>
<evidence type="ECO:0000313" key="3">
    <source>
        <dbReference type="Proteomes" id="UP000292372"/>
    </source>
</evidence>
<keyword evidence="1" id="KW-0812">Transmembrane</keyword>
<name>A0A4V2JB69_9FLAO</name>
<feature type="transmembrane region" description="Helical" evidence="1">
    <location>
        <begin position="51"/>
        <end position="73"/>
    </location>
</feature>
<proteinExistence type="predicted"/>
<organism evidence="2 3">
    <name type="scientific">Hyunsoonleella pacifica</name>
    <dbReference type="NCBI Taxonomy" id="1080224"/>
    <lineage>
        <taxon>Bacteria</taxon>
        <taxon>Pseudomonadati</taxon>
        <taxon>Bacteroidota</taxon>
        <taxon>Flavobacteriia</taxon>
        <taxon>Flavobacteriales</taxon>
        <taxon>Flavobacteriaceae</taxon>
    </lineage>
</organism>
<evidence type="ECO:0000256" key="1">
    <source>
        <dbReference type="SAM" id="Phobius"/>
    </source>
</evidence>
<comment type="caution">
    <text evidence="2">The sequence shown here is derived from an EMBL/GenBank/DDBJ whole genome shotgun (WGS) entry which is preliminary data.</text>
</comment>
<accession>A0A4V2JB69</accession>
<evidence type="ECO:0000313" key="2">
    <source>
        <dbReference type="EMBL" id="TBN17608.1"/>
    </source>
</evidence>